<keyword evidence="9" id="KW-1185">Reference proteome</keyword>
<evidence type="ECO:0000259" key="7">
    <source>
        <dbReference type="PROSITE" id="PS50811"/>
    </source>
</evidence>
<organism evidence="8 9">
    <name type="scientific">Hibiscus sabdariffa</name>
    <name type="common">roselle</name>
    <dbReference type="NCBI Taxonomy" id="183260"/>
    <lineage>
        <taxon>Eukaryota</taxon>
        <taxon>Viridiplantae</taxon>
        <taxon>Streptophyta</taxon>
        <taxon>Embryophyta</taxon>
        <taxon>Tracheophyta</taxon>
        <taxon>Spermatophyta</taxon>
        <taxon>Magnoliopsida</taxon>
        <taxon>eudicotyledons</taxon>
        <taxon>Gunneridae</taxon>
        <taxon>Pentapetalae</taxon>
        <taxon>rosids</taxon>
        <taxon>malvids</taxon>
        <taxon>Malvales</taxon>
        <taxon>Malvaceae</taxon>
        <taxon>Malvoideae</taxon>
        <taxon>Hibiscus</taxon>
    </lineage>
</organism>
<accession>A0ABR2PDC2</accession>
<evidence type="ECO:0000256" key="4">
    <source>
        <dbReference type="ARBA" id="ARBA00023163"/>
    </source>
</evidence>
<dbReference type="Pfam" id="PF10533">
    <property type="entry name" value="Plant_zn_clust"/>
    <property type="match status" value="1"/>
</dbReference>
<proteinExistence type="predicted"/>
<dbReference type="SUPFAM" id="SSF118290">
    <property type="entry name" value="WRKY DNA-binding domain"/>
    <property type="match status" value="2"/>
</dbReference>
<keyword evidence="5" id="KW-0539">Nucleus</keyword>
<dbReference type="EMBL" id="JBBPBN010000064">
    <property type="protein sequence ID" value="KAK8986312.1"/>
    <property type="molecule type" value="Genomic_DNA"/>
</dbReference>
<evidence type="ECO:0000256" key="6">
    <source>
        <dbReference type="SAM" id="MobiDB-lite"/>
    </source>
</evidence>
<feature type="region of interest" description="Disordered" evidence="6">
    <location>
        <begin position="89"/>
        <end position="110"/>
    </location>
</feature>
<dbReference type="Gene3D" id="2.20.25.80">
    <property type="entry name" value="WRKY domain"/>
    <property type="match status" value="1"/>
</dbReference>
<keyword evidence="2" id="KW-0805">Transcription regulation</keyword>
<gene>
    <name evidence="8" type="ORF">V6N11_013806</name>
</gene>
<protein>
    <recommendedName>
        <fullName evidence="7">WRKY domain-containing protein</fullName>
    </recommendedName>
</protein>
<dbReference type="InterPro" id="IPR036576">
    <property type="entry name" value="WRKY_dom_sf"/>
</dbReference>
<comment type="caution">
    <text evidence="8">The sequence shown here is derived from an EMBL/GenBank/DDBJ whole genome shotgun (WGS) entry which is preliminary data.</text>
</comment>
<keyword evidence="4" id="KW-0804">Transcription</keyword>
<reference evidence="8 9" key="1">
    <citation type="journal article" date="2024" name="G3 (Bethesda)">
        <title>Genome assembly of Hibiscus sabdariffa L. provides insights into metabolisms of medicinal natural products.</title>
        <authorList>
            <person name="Kim T."/>
        </authorList>
    </citation>
    <scope>NUCLEOTIDE SEQUENCE [LARGE SCALE GENOMIC DNA]</scope>
    <source>
        <strain evidence="8">TK-2024</strain>
        <tissue evidence="8">Old leaves</tissue>
    </source>
</reference>
<evidence type="ECO:0000256" key="3">
    <source>
        <dbReference type="ARBA" id="ARBA00023125"/>
    </source>
</evidence>
<dbReference type="SMART" id="SM00774">
    <property type="entry name" value="WRKY"/>
    <property type="match status" value="1"/>
</dbReference>
<dbReference type="PROSITE" id="PS50811">
    <property type="entry name" value="WRKY"/>
    <property type="match status" value="1"/>
</dbReference>
<comment type="subcellular location">
    <subcellularLocation>
        <location evidence="1">Nucleus</location>
    </subcellularLocation>
</comment>
<evidence type="ECO:0000313" key="8">
    <source>
        <dbReference type="EMBL" id="KAK8986312.1"/>
    </source>
</evidence>
<keyword evidence="3" id="KW-0238">DNA-binding</keyword>
<evidence type="ECO:0000256" key="2">
    <source>
        <dbReference type="ARBA" id="ARBA00023015"/>
    </source>
</evidence>
<dbReference type="InterPro" id="IPR018872">
    <property type="entry name" value="Zn-cluster-dom"/>
</dbReference>
<name>A0ABR2PDC2_9ROSI</name>
<evidence type="ECO:0000256" key="1">
    <source>
        <dbReference type="ARBA" id="ARBA00004123"/>
    </source>
</evidence>
<dbReference type="Proteomes" id="UP001396334">
    <property type="component" value="Unassembled WGS sequence"/>
</dbReference>
<evidence type="ECO:0000256" key="5">
    <source>
        <dbReference type="ARBA" id="ARBA00023242"/>
    </source>
</evidence>
<sequence length="322" mass="36535">MNPRWDFKVDEVAQTSFRLASHLFSCISDGSQKRSNQDFSIMAQDTVNEFRKLLTLLDGSLRSDCKRIRKGPLPKSHNVDPTELMDSPGFASQSPVCKPSHPHTLRQSVPPQFNQSRNEVVLPNMIIGLHHSSTLTSMSMFGSNRRNIVDKKMIPQSSSEIRVTQDEPCMFPSKRKVGVESEEANTKCAASTGGCHCSKRRKLRIKKTVRVPAVSNKLSDIPSDDHSWRKYGQKPIKGSPYPRNKDVYAFREFTNTDIIVVYEFCWQRSYYKCSGVRGCPARKHVERCSEDPSVLVVTYEGDHKHSRITFQAPSNAIVEIQK</sequence>
<evidence type="ECO:0000313" key="9">
    <source>
        <dbReference type="Proteomes" id="UP001396334"/>
    </source>
</evidence>
<dbReference type="InterPro" id="IPR044810">
    <property type="entry name" value="WRKY_plant"/>
</dbReference>
<feature type="domain" description="WRKY" evidence="7">
    <location>
        <begin position="217"/>
        <end position="308"/>
    </location>
</feature>
<dbReference type="InterPro" id="IPR003657">
    <property type="entry name" value="WRKY_dom"/>
</dbReference>
<dbReference type="PANTHER" id="PTHR31282">
    <property type="entry name" value="WRKY TRANSCRIPTION FACTOR 21-RELATED"/>
    <property type="match status" value="1"/>
</dbReference>
<dbReference type="Pfam" id="PF03106">
    <property type="entry name" value="WRKY"/>
    <property type="match status" value="2"/>
</dbReference>